<sequence length="819" mass="92138">MENEQSYVSITTAARIFLDSAQQCIQQPVNLGPREIMLLQDQLGRFSIWASETGVFAPRRASLDHRLRYVPEIQRLVRGLLETLDDHLHHYLSQQNEERDLSAIAKDLTLLHRLSNTIRRASRESQNLRAAEHFRIEDEEGADVGAAWRDTFAAEVIQRKWPTCDDWLRERLASAMLLRRKRVLYRRFRHDKARMDQSVPGRDAEDQGQKPEADHEHVKKRETTSARSASGSRATTSATTLTPEQFRKASAPSVLGTTRTTRMNTHEESLYPPAPKGEIIERLETLEKKRSTSIEDGGQHSSSQDAELGRRENIIADRYAILRNSEVVCPYCCCTLSGADVMDDRKWRNHLKHDLDAYVCLFEECATETILYSHSEEWLNHLREHKVRWRCTAKAHGILIFEDQADYLDHIRNKHKGSESQLRYLTERGSQPSGPLFVTCPLCSVEAAKLSIPVEDHIASHLRYLALQSLPFVEYNAQASGEDGSLPSSDGERGSRSTLDDDFDGDLSFDSADELHNPFDSLHDEVPSFAADSRPKRDVPLFAELQQLFETMEKNQLSASKSSLSESKAEQVDINRTIDASNDPAQSYPSSPPASLDMTSSDSAKGELIASLEKFMMEERAGRPGREETASRLLRATAEEDTTSETRKSSATGLLEAARKEASDSPDRKRSTVEFRDAVGRRLSFPFDACRTWEGMESLIRQSFLYMEELESHVAAGHYDLVGPNGDIILPQIWESSIQPGWVITMHMWPLSGRPVTPSSPVEPSVPPVTTAVSIESMSPEAAGHEMPTPQAPDPEPFAMWKVGGNRLRSKKAAKGKKY</sequence>
<dbReference type="EMBL" id="KZ824934">
    <property type="protein sequence ID" value="RAH75030.1"/>
    <property type="molecule type" value="Genomic_DNA"/>
</dbReference>
<gene>
    <name evidence="1" type="ORF">BO66DRAFT_417121</name>
</gene>
<evidence type="ECO:0000313" key="2">
    <source>
        <dbReference type="Proteomes" id="UP000249661"/>
    </source>
</evidence>
<protein>
    <submittedName>
        <fullName evidence="1">Uncharacterized protein</fullName>
    </submittedName>
</protein>
<proteinExistence type="predicted"/>
<organism evidence="1 2">
    <name type="scientific">Aspergillus aculeatinus CBS 121060</name>
    <dbReference type="NCBI Taxonomy" id="1448322"/>
    <lineage>
        <taxon>Eukaryota</taxon>
        <taxon>Fungi</taxon>
        <taxon>Dikarya</taxon>
        <taxon>Ascomycota</taxon>
        <taxon>Pezizomycotina</taxon>
        <taxon>Eurotiomycetes</taxon>
        <taxon>Eurotiomycetidae</taxon>
        <taxon>Eurotiales</taxon>
        <taxon>Aspergillaceae</taxon>
        <taxon>Aspergillus</taxon>
        <taxon>Aspergillus subgen. Circumdati</taxon>
    </lineage>
</organism>
<reference evidence="1" key="1">
    <citation type="submission" date="2018-02" db="EMBL/GenBank/DDBJ databases">
        <title>The genomes of Aspergillus section Nigri reveals drivers in fungal speciation.</title>
        <authorList>
            <consortium name="DOE Joint Genome Institute"/>
            <person name="Vesth T.C."/>
            <person name="Nybo J."/>
            <person name="Theobald S."/>
            <person name="Brandl J."/>
            <person name="Frisvad J.C."/>
            <person name="Nielsen K.F."/>
            <person name="Lyhne E.K."/>
            <person name="Kogle M.E."/>
            <person name="Kuo A."/>
            <person name="Riley R."/>
            <person name="Clum A."/>
            <person name="Nolan M."/>
            <person name="Lipzen A."/>
            <person name="Salamov A."/>
            <person name="Henrissat B."/>
            <person name="Wiebenga A."/>
            <person name="De vries R.P."/>
            <person name="Grigoriev I.V."/>
            <person name="Mortensen U.H."/>
            <person name="Andersen M.R."/>
            <person name="Baker S.E."/>
        </authorList>
    </citation>
    <scope>NUCLEOTIDE SEQUENCE</scope>
    <source>
        <strain evidence="1">CBS 121060</strain>
    </source>
</reference>
<evidence type="ECO:0000313" key="1">
    <source>
        <dbReference type="EMBL" id="RAH75030.1"/>
    </source>
</evidence>
<accession>A0ACD1HN81</accession>
<keyword evidence="2" id="KW-1185">Reference proteome</keyword>
<name>A0ACD1HN81_9EURO</name>
<dbReference type="Proteomes" id="UP000249661">
    <property type="component" value="Unassembled WGS sequence"/>
</dbReference>